<dbReference type="Gene3D" id="3.40.1190.10">
    <property type="entry name" value="Mur-like, catalytic domain"/>
    <property type="match status" value="1"/>
</dbReference>
<evidence type="ECO:0000256" key="9">
    <source>
        <dbReference type="ARBA" id="ARBA00022984"/>
    </source>
</evidence>
<gene>
    <name evidence="16" type="ORF">SAMN05446037_1003137</name>
</gene>
<evidence type="ECO:0000256" key="10">
    <source>
        <dbReference type="ARBA" id="ARBA00023306"/>
    </source>
</evidence>
<dbReference type="AlphaFoldDB" id="A0A239BBJ7"/>
<dbReference type="GO" id="GO:0004326">
    <property type="term" value="F:tetrahydrofolylpolyglutamate synthase activity"/>
    <property type="evidence" value="ECO:0007669"/>
    <property type="project" value="InterPro"/>
</dbReference>
<keyword evidence="10 12" id="KW-0131">Cell cycle</keyword>
<feature type="domain" description="Mur ligase central" evidence="15">
    <location>
        <begin position="92"/>
        <end position="303"/>
    </location>
</feature>
<dbReference type="GO" id="GO:0071555">
    <property type="term" value="P:cell wall organization"/>
    <property type="evidence" value="ECO:0007669"/>
    <property type="project" value="UniProtKB-KW"/>
</dbReference>
<dbReference type="NCBIfam" id="TIGR01085">
    <property type="entry name" value="murE"/>
    <property type="match status" value="1"/>
</dbReference>
<dbReference type="InterPro" id="IPR036615">
    <property type="entry name" value="Mur_ligase_C_dom_sf"/>
</dbReference>
<dbReference type="UniPathway" id="UPA00219"/>
<evidence type="ECO:0000313" key="16">
    <source>
        <dbReference type="EMBL" id="SNS04972.1"/>
    </source>
</evidence>
<keyword evidence="11 12" id="KW-0961">Cell wall biogenesis/degradation</keyword>
<dbReference type="PROSITE" id="PS01011">
    <property type="entry name" value="FOLYLPOLYGLU_SYNT_1"/>
    <property type="match status" value="1"/>
</dbReference>
<dbReference type="OrthoDB" id="1706403at2"/>
<keyword evidence="9 12" id="KW-0573">Peptidoglycan synthesis</keyword>
<dbReference type="InterPro" id="IPR036565">
    <property type="entry name" value="Mur-like_cat_sf"/>
</dbReference>
<dbReference type="Gene3D" id="3.40.1390.10">
    <property type="entry name" value="MurE/MurF, N-terminal domain"/>
    <property type="match status" value="1"/>
</dbReference>
<keyword evidence="17" id="KW-1185">Reference proteome</keyword>
<reference evidence="17" key="1">
    <citation type="submission" date="2017-06" db="EMBL/GenBank/DDBJ databases">
        <authorList>
            <person name="Varghese N."/>
            <person name="Submissions S."/>
        </authorList>
    </citation>
    <scope>NUCLEOTIDE SEQUENCE [LARGE SCALE GENOMIC DNA]</scope>
    <source>
        <strain evidence="17">SCA</strain>
    </source>
</reference>
<evidence type="ECO:0000259" key="14">
    <source>
        <dbReference type="Pfam" id="PF02875"/>
    </source>
</evidence>
<accession>A0A239BBJ7</accession>
<comment type="similarity">
    <text evidence="2">Belongs to the MurCDEF family. MurE subfamily.</text>
</comment>
<dbReference type="GO" id="GO:0005737">
    <property type="term" value="C:cytoplasm"/>
    <property type="evidence" value="ECO:0007669"/>
    <property type="project" value="UniProtKB-SubCell"/>
</dbReference>
<feature type="domain" description="Mur ligase C-terminal" evidence="14">
    <location>
        <begin position="326"/>
        <end position="460"/>
    </location>
</feature>
<dbReference type="PANTHER" id="PTHR23135">
    <property type="entry name" value="MUR LIGASE FAMILY MEMBER"/>
    <property type="match status" value="1"/>
</dbReference>
<organism evidence="16 17">
    <name type="scientific">Anaerovirgula multivorans</name>
    <dbReference type="NCBI Taxonomy" id="312168"/>
    <lineage>
        <taxon>Bacteria</taxon>
        <taxon>Bacillati</taxon>
        <taxon>Bacillota</taxon>
        <taxon>Clostridia</taxon>
        <taxon>Peptostreptococcales</taxon>
        <taxon>Natronincolaceae</taxon>
        <taxon>Anaerovirgula</taxon>
    </lineage>
</organism>
<dbReference type="Proteomes" id="UP000198304">
    <property type="component" value="Unassembled WGS sequence"/>
</dbReference>
<feature type="domain" description="Mur ligase N-terminal catalytic" evidence="13">
    <location>
        <begin position="7"/>
        <end position="80"/>
    </location>
</feature>
<dbReference type="SUPFAM" id="SSF53244">
    <property type="entry name" value="MurD-like peptide ligases, peptide-binding domain"/>
    <property type="match status" value="1"/>
</dbReference>
<dbReference type="InterPro" id="IPR004101">
    <property type="entry name" value="Mur_ligase_C"/>
</dbReference>
<keyword evidence="4 16" id="KW-0436">Ligase</keyword>
<evidence type="ECO:0000313" key="17">
    <source>
        <dbReference type="Proteomes" id="UP000198304"/>
    </source>
</evidence>
<dbReference type="EMBL" id="FZOJ01000003">
    <property type="protein sequence ID" value="SNS04972.1"/>
    <property type="molecule type" value="Genomic_DNA"/>
</dbReference>
<dbReference type="Gene3D" id="3.90.190.20">
    <property type="entry name" value="Mur ligase, C-terminal domain"/>
    <property type="match status" value="1"/>
</dbReference>
<dbReference type="InterPro" id="IPR000713">
    <property type="entry name" value="Mur_ligase_N"/>
</dbReference>
<dbReference type="PANTHER" id="PTHR23135:SF4">
    <property type="entry name" value="UDP-N-ACETYLMURAMOYL-L-ALANYL-D-GLUTAMATE--2,6-DIAMINOPIMELATE LIGASE MURE HOMOLOG, CHLOROPLASTIC"/>
    <property type="match status" value="1"/>
</dbReference>
<evidence type="ECO:0000259" key="13">
    <source>
        <dbReference type="Pfam" id="PF01225"/>
    </source>
</evidence>
<dbReference type="SUPFAM" id="SSF53623">
    <property type="entry name" value="MurD-like peptide ligases, catalytic domain"/>
    <property type="match status" value="1"/>
</dbReference>
<evidence type="ECO:0000259" key="15">
    <source>
        <dbReference type="Pfam" id="PF08245"/>
    </source>
</evidence>
<evidence type="ECO:0000256" key="5">
    <source>
        <dbReference type="ARBA" id="ARBA00022618"/>
    </source>
</evidence>
<dbReference type="GO" id="GO:0009252">
    <property type="term" value="P:peptidoglycan biosynthetic process"/>
    <property type="evidence" value="ECO:0007669"/>
    <property type="project" value="UniProtKB-UniPathway"/>
</dbReference>
<dbReference type="RefSeq" id="WP_089281626.1">
    <property type="nucleotide sequence ID" value="NZ_FZOJ01000003.1"/>
</dbReference>
<evidence type="ECO:0000256" key="1">
    <source>
        <dbReference type="ARBA" id="ARBA00004752"/>
    </source>
</evidence>
<evidence type="ECO:0000256" key="6">
    <source>
        <dbReference type="ARBA" id="ARBA00022741"/>
    </source>
</evidence>
<evidence type="ECO:0000256" key="2">
    <source>
        <dbReference type="ARBA" id="ARBA00005898"/>
    </source>
</evidence>
<proteinExistence type="inferred from homology"/>
<keyword evidence="6" id="KW-0547">Nucleotide-binding</keyword>
<keyword evidence="8 12" id="KW-0133">Cell shape</keyword>
<keyword evidence="3" id="KW-0963">Cytoplasm</keyword>
<evidence type="ECO:0000256" key="4">
    <source>
        <dbReference type="ARBA" id="ARBA00022598"/>
    </source>
</evidence>
<comment type="pathway">
    <text evidence="1 12">Cell wall biogenesis; peptidoglycan biosynthesis.</text>
</comment>
<dbReference type="Pfam" id="PF08245">
    <property type="entry name" value="Mur_ligase_M"/>
    <property type="match status" value="1"/>
</dbReference>
<name>A0A239BBJ7_9FIRM</name>
<protein>
    <submittedName>
        <fullName evidence="16">UDP-N-acetylmuramoylalanyl-D-glutamate--2,6-diaminopimelate ligase</fullName>
    </submittedName>
</protein>
<comment type="subcellular location">
    <subcellularLocation>
        <location evidence="12">Cytoplasm</location>
    </subcellularLocation>
</comment>
<dbReference type="InterPro" id="IPR005761">
    <property type="entry name" value="UDP-N-AcMur-Glu-dNH2Pim_ligase"/>
</dbReference>
<sequence>MIIDNIEIKGVTCDSRKVKKGYVFVALKGEEKDGNDFIDEAIDKGASIIFTESDIVKENVLVKKVENSRQILGDLCNAFYDYPSEKLKVIGVTGTNGKTTTTHLIYHMLKSYGISTGLIGTLNVKINDKEYKTKLTTPDAEVIYAYLNKMVKEKVEVVVMEVSSHGLKNDRVWGIKYDIAIHTNIERDHMNFHKTLEDYIASKKKLFDYLPQGKIAIINLDDDHSLRLLDNNNHILVVTYGLGAKATITASSIDTDFTTSFTFCLQRGLTTMAGVDIEAFEYPIKTSLLGKHNIYNILAAVTCGLILDVPINQIANSIKNFAGVPRRMEIIYKGAYTIIDDFSHNPASYEAVFESIQSMQYRNLYIVNAIRGSRGIDINYEIAEVLKQWHPILKIEDMIITSSSDYTDFMDVVSKEERDIFIKVLSRNNIFFKYQDNLKDSIKKAVNMLEKGDMLMLLGAQGMNHGAEVCMSIIKASKYVEKINEKRKFPDIIPRH</sequence>
<dbReference type="InterPro" id="IPR013221">
    <property type="entry name" value="Mur_ligase_cen"/>
</dbReference>
<keyword evidence="7" id="KW-0067">ATP-binding</keyword>
<evidence type="ECO:0000256" key="11">
    <source>
        <dbReference type="ARBA" id="ARBA00023316"/>
    </source>
</evidence>
<evidence type="ECO:0000256" key="12">
    <source>
        <dbReference type="RuleBase" id="RU004135"/>
    </source>
</evidence>
<dbReference type="GO" id="GO:0051301">
    <property type="term" value="P:cell division"/>
    <property type="evidence" value="ECO:0007669"/>
    <property type="project" value="UniProtKB-KW"/>
</dbReference>
<dbReference type="InterPro" id="IPR035911">
    <property type="entry name" value="MurE/MurF_N"/>
</dbReference>
<evidence type="ECO:0000256" key="8">
    <source>
        <dbReference type="ARBA" id="ARBA00022960"/>
    </source>
</evidence>
<dbReference type="Pfam" id="PF01225">
    <property type="entry name" value="Mur_ligase"/>
    <property type="match status" value="1"/>
</dbReference>
<keyword evidence="5 12" id="KW-0132">Cell division</keyword>
<evidence type="ECO:0000256" key="3">
    <source>
        <dbReference type="ARBA" id="ARBA00022490"/>
    </source>
</evidence>
<dbReference type="InterPro" id="IPR018109">
    <property type="entry name" value="Folylpolyglutamate_synth_CS"/>
</dbReference>
<dbReference type="Pfam" id="PF02875">
    <property type="entry name" value="Mur_ligase_C"/>
    <property type="match status" value="1"/>
</dbReference>
<dbReference type="GO" id="GO:0008360">
    <property type="term" value="P:regulation of cell shape"/>
    <property type="evidence" value="ECO:0007669"/>
    <property type="project" value="UniProtKB-KW"/>
</dbReference>
<dbReference type="SUPFAM" id="SSF63418">
    <property type="entry name" value="MurE/MurF N-terminal domain"/>
    <property type="match status" value="1"/>
</dbReference>
<dbReference type="GO" id="GO:0005524">
    <property type="term" value="F:ATP binding"/>
    <property type="evidence" value="ECO:0007669"/>
    <property type="project" value="UniProtKB-KW"/>
</dbReference>
<evidence type="ECO:0000256" key="7">
    <source>
        <dbReference type="ARBA" id="ARBA00022840"/>
    </source>
</evidence>